<organism evidence="13 14">
    <name type="scientific">Pleionea mediterranea</name>
    <dbReference type="NCBI Taxonomy" id="523701"/>
    <lineage>
        <taxon>Bacteria</taxon>
        <taxon>Pseudomonadati</taxon>
        <taxon>Pseudomonadota</taxon>
        <taxon>Gammaproteobacteria</taxon>
        <taxon>Oceanospirillales</taxon>
        <taxon>Pleioneaceae</taxon>
        <taxon>Pleionea</taxon>
    </lineage>
</organism>
<dbReference type="Gene3D" id="2.60.40.2310">
    <property type="match status" value="1"/>
</dbReference>
<dbReference type="InterPro" id="IPR035986">
    <property type="entry name" value="PKD_dom_sf"/>
</dbReference>
<feature type="active site" description="Charge relay system" evidence="7 8">
    <location>
        <position position="178"/>
    </location>
</feature>
<dbReference type="Pfam" id="PF05922">
    <property type="entry name" value="Inhibitor_I9"/>
    <property type="match status" value="1"/>
</dbReference>
<dbReference type="GO" id="GO:0006508">
    <property type="term" value="P:proteolysis"/>
    <property type="evidence" value="ECO:0007669"/>
    <property type="project" value="UniProtKB-KW"/>
</dbReference>
<evidence type="ECO:0000259" key="12">
    <source>
        <dbReference type="PROSITE" id="PS50093"/>
    </source>
</evidence>
<evidence type="ECO:0000256" key="11">
    <source>
        <dbReference type="SAM" id="Phobius"/>
    </source>
</evidence>
<feature type="region of interest" description="Disordered" evidence="10">
    <location>
        <begin position="373"/>
        <end position="396"/>
    </location>
</feature>
<dbReference type="InterPro" id="IPR015500">
    <property type="entry name" value="Peptidase_S8_subtilisin-rel"/>
</dbReference>
<dbReference type="Gene3D" id="2.60.120.380">
    <property type="match status" value="1"/>
</dbReference>
<dbReference type="OrthoDB" id="614750at2"/>
<comment type="similarity">
    <text evidence="1 8 9">Belongs to the peptidase S8 family.</text>
</comment>
<evidence type="ECO:0000313" key="14">
    <source>
        <dbReference type="Proteomes" id="UP000245790"/>
    </source>
</evidence>
<dbReference type="Pfam" id="PF02225">
    <property type="entry name" value="PA"/>
    <property type="match status" value="1"/>
</dbReference>
<keyword evidence="11" id="KW-1133">Transmembrane helix</keyword>
<reference evidence="13 14" key="1">
    <citation type="submission" date="2018-05" db="EMBL/GenBank/DDBJ databases">
        <title>Genomic Encyclopedia of Type Strains, Phase IV (KMG-IV): sequencing the most valuable type-strain genomes for metagenomic binning, comparative biology and taxonomic classification.</title>
        <authorList>
            <person name="Goeker M."/>
        </authorList>
    </citation>
    <scope>NUCLEOTIDE SEQUENCE [LARGE SCALE GENOMIC DNA]</scope>
    <source>
        <strain evidence="13 14">DSM 25350</strain>
    </source>
</reference>
<dbReference type="SUPFAM" id="SSF52025">
    <property type="entry name" value="PA domain"/>
    <property type="match status" value="1"/>
</dbReference>
<dbReference type="PROSITE" id="PS50093">
    <property type="entry name" value="PKD"/>
    <property type="match status" value="1"/>
</dbReference>
<dbReference type="InterPro" id="IPR010259">
    <property type="entry name" value="S8pro/Inhibitor_I9"/>
</dbReference>
<keyword evidence="5 8" id="KW-0378">Hydrolase</keyword>
<evidence type="ECO:0000256" key="10">
    <source>
        <dbReference type="SAM" id="MobiDB-lite"/>
    </source>
</evidence>
<dbReference type="Proteomes" id="UP000245790">
    <property type="component" value="Unassembled WGS sequence"/>
</dbReference>
<feature type="active site" description="Charge relay system" evidence="7 8">
    <location>
        <position position="569"/>
    </location>
</feature>
<dbReference type="Gene3D" id="2.60.40.10">
    <property type="entry name" value="Immunoglobulins"/>
    <property type="match status" value="1"/>
</dbReference>
<keyword evidence="3 8" id="KW-0645">Protease</keyword>
<keyword evidence="11" id="KW-0812">Transmembrane</keyword>
<proteinExistence type="inferred from homology"/>
<dbReference type="SMART" id="SM00089">
    <property type="entry name" value="PKD"/>
    <property type="match status" value="1"/>
</dbReference>
<dbReference type="InterPro" id="IPR000601">
    <property type="entry name" value="PKD_dom"/>
</dbReference>
<dbReference type="EMBL" id="QGGU01000009">
    <property type="protein sequence ID" value="PWK48474.1"/>
    <property type="molecule type" value="Genomic_DNA"/>
</dbReference>
<feature type="active site" description="Charge relay system" evidence="7 8">
    <location>
        <position position="242"/>
    </location>
</feature>
<dbReference type="Gene3D" id="3.40.50.200">
    <property type="entry name" value="Peptidase S8/S53 domain"/>
    <property type="match status" value="1"/>
</dbReference>
<dbReference type="InterPro" id="IPR023828">
    <property type="entry name" value="Peptidase_S8_Ser-AS"/>
</dbReference>
<comment type="caution">
    <text evidence="13">The sequence shown here is derived from an EMBL/GenBank/DDBJ whole genome shotgun (WGS) entry which is preliminary data.</text>
</comment>
<dbReference type="InterPro" id="IPR000209">
    <property type="entry name" value="Peptidase_S8/S53_dom"/>
</dbReference>
<dbReference type="PRINTS" id="PR00723">
    <property type="entry name" value="SUBTILISIN"/>
</dbReference>
<evidence type="ECO:0000256" key="7">
    <source>
        <dbReference type="PIRSR" id="PIRSR615500-1"/>
    </source>
</evidence>
<dbReference type="InterPro" id="IPR023827">
    <property type="entry name" value="Peptidase_S8_Asp-AS"/>
</dbReference>
<protein>
    <submittedName>
        <fullName evidence="13">Peptidase inhibitor I9</fullName>
    </submittedName>
</protein>
<dbReference type="Pfam" id="PF18911">
    <property type="entry name" value="PKD_4"/>
    <property type="match status" value="1"/>
</dbReference>
<dbReference type="PANTHER" id="PTHR10795">
    <property type="entry name" value="PROPROTEIN CONVERTASE SUBTILISIN/KEXIN"/>
    <property type="match status" value="1"/>
</dbReference>
<keyword evidence="11" id="KW-0472">Membrane</keyword>
<sequence length="1089" mass="112094">MRVTTVLNIIIFLTMVVVNGSAVAKNTKKYGNTSTYMVQLTQPPLAQYKGGIGHYKATSIAVTGKRKLDVKSAKSRAYTNFLKVKQDELLVAASKALNTTLTPKRRFSAALNGFTVELTAKQAQTLLQLQGVKSVQPTKIYKAHTDRGPTMIKAPDVWNGIFNSTQARGEGVVVGIIDTGIRHDHPSFAEVSPSDGYTHINPLGNNVFLGDCVTQPSLCNNKLIGSYNFVDGNSEPGDEGGHGTHVGATAIGNTLDFDLGNGNSFELSGVAPRANVIAYKIADAEGTSSGGASSSAIEQAILDGVDVINYSFGSDSVGSPWNDSTAMAYLSAREAGIVVMTSAGNSGPAAETVGSPANAPWLTSVAATTHDRGAFPDKNLTSMTGGSTTPPSDIVGRSLTGSITAPIVYAGDFDNGDTNPEQCLSPFPANTFSGQIVLCDRGEIARVAKAKNVADGGAGGFILANLPGGASSIVDDIYVIPGIHIGASDGTNVRNWVTDGGSGHMATITGTNGSVGVDPSAGDIVGGFSSRGPNVNPSSILAPSLAAPGVSILAADILPVDYGFKSGTSMASPHAAGAAALLIQLQPSWTPAQIHSALSTSGSIALTKEDGTTTADAFDIGGGRIDIPSALNAGLLISETGTNFRNADPASSSPTLEPKELNLPSMADSNCLSDCAWSRTLTAVGATTWNVDITQPANGTISVSQSSFSLNADDSITLDVDLTVNGAAQNEWLMGAVILVPTGGGFTSTRLPVVAKNINSSFAGHIDLVSSDTSGAHQFADVISIAESNATTTVFSNQATVETLSLAEDSDNTDVYDDLSDGVAFRTVTVAAGTQLLVAKTDNSSATDMDLYVGLDQNANGQPDEFEELESSTSPDADEAIVIDFPAAGTYWILVQNWSASGSSNDSVDLSYGAVGNTESTNITLSAPTTLDGTTSFNIDMAWSGLTQSGGKWLGVAALGNASDPDFLGRHSFVISRPTEANAPEADFSFTTNDLTVTFIDATSGGQGALSYAWDFGDGNSSTSQSPTHTYSTAGSYAVQLTVTDSQSISDTVNRSVTVTAPADSGGGGGGSIPLLMLLGLLALYIKRR</sequence>
<dbReference type="InterPro" id="IPR036852">
    <property type="entry name" value="Peptidase_S8/S53_dom_sf"/>
</dbReference>
<dbReference type="SUPFAM" id="SSF49299">
    <property type="entry name" value="PKD domain"/>
    <property type="match status" value="1"/>
</dbReference>
<evidence type="ECO:0000256" key="8">
    <source>
        <dbReference type="PROSITE-ProRule" id="PRU01240"/>
    </source>
</evidence>
<keyword evidence="6 8" id="KW-0720">Serine protease</keyword>
<feature type="compositionally biased region" description="Low complexity" evidence="10">
    <location>
        <begin position="381"/>
        <end position="392"/>
    </location>
</feature>
<dbReference type="Gene3D" id="3.30.70.80">
    <property type="entry name" value="Peptidase S8 propeptide/proteinase inhibitor I9"/>
    <property type="match status" value="1"/>
</dbReference>
<dbReference type="CDD" id="cd02120">
    <property type="entry name" value="PA_subtilisin_like"/>
    <property type="match status" value="1"/>
</dbReference>
<dbReference type="Gene3D" id="3.50.30.30">
    <property type="match status" value="1"/>
</dbReference>
<dbReference type="InterPro" id="IPR003137">
    <property type="entry name" value="PA_domain"/>
</dbReference>
<feature type="domain" description="PKD" evidence="12">
    <location>
        <begin position="980"/>
        <end position="1066"/>
    </location>
</feature>
<keyword evidence="4" id="KW-0732">Signal</keyword>
<gene>
    <name evidence="13" type="ORF">C8D97_10923</name>
</gene>
<dbReference type="InterPro" id="IPR045051">
    <property type="entry name" value="SBT"/>
</dbReference>
<name>A0A316FI99_9GAMM</name>
<evidence type="ECO:0000256" key="3">
    <source>
        <dbReference type="ARBA" id="ARBA00022670"/>
    </source>
</evidence>
<evidence type="ECO:0000313" key="13">
    <source>
        <dbReference type="EMBL" id="PWK48474.1"/>
    </source>
</evidence>
<feature type="transmembrane region" description="Helical" evidence="11">
    <location>
        <begin position="1066"/>
        <end position="1086"/>
    </location>
</feature>
<evidence type="ECO:0000256" key="9">
    <source>
        <dbReference type="RuleBase" id="RU003355"/>
    </source>
</evidence>
<evidence type="ECO:0000256" key="1">
    <source>
        <dbReference type="ARBA" id="ARBA00011073"/>
    </source>
</evidence>
<accession>A0A316FI99</accession>
<dbReference type="InterPro" id="IPR046450">
    <property type="entry name" value="PA_dom_sf"/>
</dbReference>
<keyword evidence="14" id="KW-1185">Reference proteome</keyword>
<dbReference type="InterPro" id="IPR037045">
    <property type="entry name" value="S8pro/Inhibitor_I9_sf"/>
</dbReference>
<evidence type="ECO:0000256" key="2">
    <source>
        <dbReference type="ARBA" id="ARBA00022525"/>
    </source>
</evidence>
<evidence type="ECO:0000256" key="5">
    <source>
        <dbReference type="ARBA" id="ARBA00022801"/>
    </source>
</evidence>
<evidence type="ECO:0000256" key="6">
    <source>
        <dbReference type="ARBA" id="ARBA00022825"/>
    </source>
</evidence>
<dbReference type="PROSITE" id="PS00136">
    <property type="entry name" value="SUBTILASE_ASP"/>
    <property type="match status" value="1"/>
</dbReference>
<dbReference type="AlphaFoldDB" id="A0A316FI99"/>
<dbReference type="Pfam" id="PF00082">
    <property type="entry name" value="Peptidase_S8"/>
    <property type="match status" value="1"/>
</dbReference>
<evidence type="ECO:0000256" key="4">
    <source>
        <dbReference type="ARBA" id="ARBA00022729"/>
    </source>
</evidence>
<dbReference type="SUPFAM" id="SSF52743">
    <property type="entry name" value="Subtilisin-like"/>
    <property type="match status" value="1"/>
</dbReference>
<dbReference type="InterPro" id="IPR022409">
    <property type="entry name" value="PKD/Chitinase_dom"/>
</dbReference>
<dbReference type="CDD" id="cd00146">
    <property type="entry name" value="PKD"/>
    <property type="match status" value="1"/>
</dbReference>
<dbReference type="PROSITE" id="PS00138">
    <property type="entry name" value="SUBTILASE_SER"/>
    <property type="match status" value="1"/>
</dbReference>
<dbReference type="PROSITE" id="PS51892">
    <property type="entry name" value="SUBTILASE"/>
    <property type="match status" value="1"/>
</dbReference>
<dbReference type="InterPro" id="IPR013783">
    <property type="entry name" value="Ig-like_fold"/>
</dbReference>
<keyword evidence="2" id="KW-0964">Secreted</keyword>
<dbReference type="GO" id="GO:0004252">
    <property type="term" value="F:serine-type endopeptidase activity"/>
    <property type="evidence" value="ECO:0007669"/>
    <property type="project" value="UniProtKB-UniRule"/>
</dbReference>